<sequence>MKFSAVIVAFTFAAAATAKTCGINGALCSRDVSSVGFTAKAREWLRTREAAPVAVEAPEAVEIQI</sequence>
<evidence type="ECO:0000313" key="2">
    <source>
        <dbReference type="EMBL" id="KAF9735995.1"/>
    </source>
</evidence>
<proteinExistence type="predicted"/>
<evidence type="ECO:0000256" key="1">
    <source>
        <dbReference type="SAM" id="SignalP"/>
    </source>
</evidence>
<gene>
    <name evidence="2" type="ORF">PMIN01_05910</name>
</gene>
<keyword evidence="1" id="KW-0732">Signal</keyword>
<dbReference type="OrthoDB" id="3791511at2759"/>
<dbReference type="EMBL" id="WJXW01000005">
    <property type="protein sequence ID" value="KAF9735995.1"/>
    <property type="molecule type" value="Genomic_DNA"/>
</dbReference>
<feature type="chain" id="PRO_5040376678" evidence="1">
    <location>
        <begin position="19"/>
        <end position="65"/>
    </location>
</feature>
<feature type="signal peptide" evidence="1">
    <location>
        <begin position="1"/>
        <end position="18"/>
    </location>
</feature>
<keyword evidence="3" id="KW-1185">Reference proteome</keyword>
<protein>
    <submittedName>
        <fullName evidence="2">Uncharacterized protein</fullName>
    </submittedName>
</protein>
<dbReference type="AlphaFoldDB" id="A0A9P6GKF1"/>
<organism evidence="2 3">
    <name type="scientific">Paraphaeosphaeria minitans</name>
    <dbReference type="NCBI Taxonomy" id="565426"/>
    <lineage>
        <taxon>Eukaryota</taxon>
        <taxon>Fungi</taxon>
        <taxon>Dikarya</taxon>
        <taxon>Ascomycota</taxon>
        <taxon>Pezizomycotina</taxon>
        <taxon>Dothideomycetes</taxon>
        <taxon>Pleosporomycetidae</taxon>
        <taxon>Pleosporales</taxon>
        <taxon>Massarineae</taxon>
        <taxon>Didymosphaeriaceae</taxon>
        <taxon>Paraphaeosphaeria</taxon>
    </lineage>
</organism>
<evidence type="ECO:0000313" key="3">
    <source>
        <dbReference type="Proteomes" id="UP000756921"/>
    </source>
</evidence>
<accession>A0A9P6GKF1</accession>
<name>A0A9P6GKF1_9PLEO</name>
<dbReference type="Proteomes" id="UP000756921">
    <property type="component" value="Unassembled WGS sequence"/>
</dbReference>
<comment type="caution">
    <text evidence="2">The sequence shown here is derived from an EMBL/GenBank/DDBJ whole genome shotgun (WGS) entry which is preliminary data.</text>
</comment>
<reference evidence="2" key="1">
    <citation type="journal article" date="2020" name="Mol. Plant Microbe Interact.">
        <title>Genome Sequence of the Biocontrol Agent Coniothyrium minitans strain Conio (IMI 134523).</title>
        <authorList>
            <person name="Patel D."/>
            <person name="Shittu T.A."/>
            <person name="Baroncelli R."/>
            <person name="Muthumeenakshi S."/>
            <person name="Osborne T.H."/>
            <person name="Janganan T.K."/>
            <person name="Sreenivasaprasad S."/>
        </authorList>
    </citation>
    <scope>NUCLEOTIDE SEQUENCE</scope>
    <source>
        <strain evidence="2">Conio</strain>
    </source>
</reference>